<evidence type="ECO:0000256" key="10">
    <source>
        <dbReference type="SAM" id="MobiDB-lite"/>
    </source>
</evidence>
<comment type="function">
    <text evidence="8">The coatomer is a cytosolic protein complex that binds to dilysine motifs and reversibly associates with Golgi non-clathrin-coated vesicles, which further mediate biosynthetic protein transport from the ER, via the Golgi up to the trans Golgi network. Coatomer complex is required for budding from Golgi membranes, and is essential for the retrograde Golgi-to-ER transport of dilysine-tagged proteins.</text>
</comment>
<comment type="similarity">
    <text evidence="1 8">Belongs to the adaptor complexes medium subunit family. Delta-COP subfamily.</text>
</comment>
<evidence type="ECO:0000256" key="7">
    <source>
        <dbReference type="ARBA" id="ARBA00023329"/>
    </source>
</evidence>
<evidence type="ECO:0000256" key="8">
    <source>
        <dbReference type="RuleBase" id="RU364018"/>
    </source>
</evidence>
<evidence type="ECO:0000313" key="13">
    <source>
        <dbReference type="Proteomes" id="UP000194236"/>
    </source>
</evidence>
<comment type="caution">
    <text evidence="12">The sequence shown here is derived from an EMBL/GenBank/DDBJ whole genome shotgun (WGS) entry which is preliminary data.</text>
</comment>
<dbReference type="PROSITE" id="PS51072">
    <property type="entry name" value="MHD"/>
    <property type="match status" value="1"/>
</dbReference>
<keyword evidence="8" id="KW-0472">Membrane</keyword>
<dbReference type="GO" id="GO:0006888">
    <property type="term" value="P:endoplasmic reticulum to Golgi vesicle-mediated transport"/>
    <property type="evidence" value="ECO:0007669"/>
    <property type="project" value="TreeGrafter"/>
</dbReference>
<dbReference type="Proteomes" id="UP000194236">
    <property type="component" value="Unassembled WGS sequence"/>
</dbReference>
<dbReference type="GO" id="GO:0000139">
    <property type="term" value="C:Golgi membrane"/>
    <property type="evidence" value="ECO:0007669"/>
    <property type="project" value="UniProtKB-SubCell"/>
</dbReference>
<name>A0A1Y3BTK7_EURMA</name>
<comment type="subunit">
    <text evidence="8">Oligomeric complex that consists of at least the alpha, beta, beta', gamma, delta, epsilon and zeta subunits.</text>
</comment>
<evidence type="ECO:0000259" key="11">
    <source>
        <dbReference type="PROSITE" id="PS51072"/>
    </source>
</evidence>
<evidence type="ECO:0000256" key="4">
    <source>
        <dbReference type="ARBA" id="ARBA00022892"/>
    </source>
</evidence>
<dbReference type="Pfam" id="PF00928">
    <property type="entry name" value="Adap_comp_sub"/>
    <property type="match status" value="1"/>
</dbReference>
<evidence type="ECO:0000256" key="3">
    <source>
        <dbReference type="ARBA" id="ARBA00022490"/>
    </source>
</evidence>
<evidence type="ECO:0000256" key="6">
    <source>
        <dbReference type="ARBA" id="ARBA00023034"/>
    </source>
</evidence>
<feature type="region of interest" description="Disordered" evidence="10">
    <location>
        <begin position="23"/>
        <end position="114"/>
    </location>
</feature>
<feature type="domain" description="MHD" evidence="11">
    <location>
        <begin position="143"/>
        <end position="276"/>
    </location>
</feature>
<proteinExistence type="inferred from homology"/>
<dbReference type="GO" id="GO:0051645">
    <property type="term" value="P:Golgi localization"/>
    <property type="evidence" value="ECO:0007669"/>
    <property type="project" value="TreeGrafter"/>
</dbReference>
<dbReference type="InterPro" id="IPR028565">
    <property type="entry name" value="MHD"/>
</dbReference>
<evidence type="ECO:0000256" key="1">
    <source>
        <dbReference type="ARBA" id="ARBA00010516"/>
    </source>
</evidence>
<gene>
    <name evidence="12" type="ORF">BLA29_007596</name>
</gene>
<keyword evidence="3 8" id="KW-0963">Cytoplasm</keyword>
<keyword evidence="5 8" id="KW-0653">Protein transport</keyword>
<dbReference type="InterPro" id="IPR027059">
    <property type="entry name" value="Coatomer_dsu"/>
</dbReference>
<keyword evidence="13" id="KW-1185">Reference proteome</keyword>
<evidence type="ECO:0000256" key="2">
    <source>
        <dbReference type="ARBA" id="ARBA00022448"/>
    </source>
</evidence>
<evidence type="ECO:0000313" key="12">
    <source>
        <dbReference type="EMBL" id="OTF83324.1"/>
    </source>
</evidence>
<organism evidence="12 13">
    <name type="scientific">Euroglyphus maynei</name>
    <name type="common">Mayne's house dust mite</name>
    <dbReference type="NCBI Taxonomy" id="6958"/>
    <lineage>
        <taxon>Eukaryota</taxon>
        <taxon>Metazoa</taxon>
        <taxon>Ecdysozoa</taxon>
        <taxon>Arthropoda</taxon>
        <taxon>Chelicerata</taxon>
        <taxon>Arachnida</taxon>
        <taxon>Acari</taxon>
        <taxon>Acariformes</taxon>
        <taxon>Sarcoptiformes</taxon>
        <taxon>Astigmata</taxon>
        <taxon>Psoroptidia</taxon>
        <taxon>Analgoidea</taxon>
        <taxon>Pyroglyphidae</taxon>
        <taxon>Pyroglyphinae</taxon>
        <taxon>Euroglyphus</taxon>
    </lineage>
</organism>
<dbReference type="AlphaFoldDB" id="A0A1Y3BTK7"/>
<evidence type="ECO:0000256" key="5">
    <source>
        <dbReference type="ARBA" id="ARBA00022927"/>
    </source>
</evidence>
<dbReference type="EMBL" id="MUJZ01004150">
    <property type="protein sequence ID" value="OTF83324.1"/>
    <property type="molecule type" value="Genomic_DNA"/>
</dbReference>
<keyword evidence="7 8" id="KW-0968">Cytoplasmic vesicle</keyword>
<dbReference type="InterPro" id="IPR036168">
    <property type="entry name" value="AP2_Mu_C_sf"/>
</dbReference>
<feature type="compositionally biased region" description="Polar residues" evidence="10">
    <location>
        <begin position="82"/>
        <end position="100"/>
    </location>
</feature>
<protein>
    <recommendedName>
        <fullName evidence="8">Coatomer subunit delta</fullName>
    </recommendedName>
</protein>
<dbReference type="PANTHER" id="PTHR10121">
    <property type="entry name" value="COATOMER SUBUNIT DELTA"/>
    <property type="match status" value="1"/>
</dbReference>
<dbReference type="OrthoDB" id="10266042at2759"/>
<evidence type="ECO:0000256" key="9">
    <source>
        <dbReference type="RuleBase" id="RU366052"/>
    </source>
</evidence>
<keyword evidence="6 8" id="KW-0333">Golgi apparatus</keyword>
<keyword evidence="4 8" id="KW-0931">ER-Golgi transport</keyword>
<keyword evidence="2 8" id="KW-0813">Transport</keyword>
<dbReference type="PANTHER" id="PTHR10121:SF0">
    <property type="entry name" value="COATOMER SUBUNIT DELTA"/>
    <property type="match status" value="1"/>
</dbReference>
<dbReference type="SUPFAM" id="SSF49447">
    <property type="entry name" value="Second domain of Mu2 adaptin subunit (ap50) of ap2 adaptor"/>
    <property type="match status" value="1"/>
</dbReference>
<sequence length="276" mass="30962">MSQVRTFIEMDSNEERVFEAVRKTQEREAKQKMREKAKELSRLQRTQQNERMTKMPGIGSGGGGGNMSSNSSYTGIGSSTSVFDNSFDSHKNISSSSNKPQKPRGPSKALKLGSKNTNLFSTEEQLSTELKEEVKPVAKNMAQEQVHINIEEKLNIEVSRDGAVHSSELTGVLHVLIRDEQFCRVKFLVDCEDTENVQIQSHPNVDKELFRQHGLITLKQKAFPLNSSVGVLKYRRTSQSGKDWPPLVLNCWPNGNNCNLELIVNKSLTELSISIP</sequence>
<comment type="subcellular location">
    <subcellularLocation>
        <location evidence="8 9">Cytoplasm</location>
    </subcellularLocation>
    <subcellularLocation>
        <location evidence="8 9">Cytoplasmic vesicle</location>
        <location evidence="8 9">COPI-coated vesicle membrane</location>
        <topology evidence="8 9">Peripheral membrane protein</topology>
        <orientation evidence="8 9">Cytoplasmic side</orientation>
    </subcellularLocation>
    <subcellularLocation>
        <location evidence="8 9">Golgi apparatus membrane</location>
        <topology evidence="8 9">Peripheral membrane protein</topology>
        <orientation evidence="8 9">Cytoplasmic side</orientation>
    </subcellularLocation>
</comment>
<dbReference type="GO" id="GO:0006890">
    <property type="term" value="P:retrograde vesicle-mediated transport, Golgi to endoplasmic reticulum"/>
    <property type="evidence" value="ECO:0007669"/>
    <property type="project" value="UniProtKB-UniRule"/>
</dbReference>
<accession>A0A1Y3BTK7</accession>
<dbReference type="GO" id="GO:0015031">
    <property type="term" value="P:protein transport"/>
    <property type="evidence" value="ECO:0007669"/>
    <property type="project" value="UniProtKB-KW"/>
</dbReference>
<reference evidence="12 13" key="1">
    <citation type="submission" date="2017-03" db="EMBL/GenBank/DDBJ databases">
        <title>Genome Survey of Euroglyphus maynei.</title>
        <authorList>
            <person name="Arlian L.G."/>
            <person name="Morgan M.S."/>
            <person name="Rider S.D."/>
        </authorList>
    </citation>
    <scope>NUCLEOTIDE SEQUENCE [LARGE SCALE GENOMIC DNA]</scope>
    <source>
        <strain evidence="12">Arlian Lab</strain>
        <tissue evidence="12">Whole body</tissue>
    </source>
</reference>
<feature type="compositionally biased region" description="Low complexity" evidence="10">
    <location>
        <begin position="67"/>
        <end position="81"/>
    </location>
</feature>
<feature type="compositionally biased region" description="Basic and acidic residues" evidence="10">
    <location>
        <begin position="23"/>
        <end position="42"/>
    </location>
</feature>
<dbReference type="GO" id="GO:0030126">
    <property type="term" value="C:COPI vesicle coat"/>
    <property type="evidence" value="ECO:0007669"/>
    <property type="project" value="UniProtKB-UniRule"/>
</dbReference>